<name>A0ABQ5XPE3_9GAMM</name>
<organism evidence="1 2">
    <name type="scientific">Dyella acidisoli</name>
    <dbReference type="NCBI Taxonomy" id="1867834"/>
    <lineage>
        <taxon>Bacteria</taxon>
        <taxon>Pseudomonadati</taxon>
        <taxon>Pseudomonadota</taxon>
        <taxon>Gammaproteobacteria</taxon>
        <taxon>Lysobacterales</taxon>
        <taxon>Rhodanobacteraceae</taxon>
        <taxon>Dyella</taxon>
    </lineage>
</organism>
<evidence type="ECO:0000313" key="1">
    <source>
        <dbReference type="EMBL" id="GLQ93590.1"/>
    </source>
</evidence>
<sequence>MAYLEKNDDWIKHHKEKIGINNKKAVLESGIAYDMYQTVYSGNPIPLIAGLGRNGQIYIRGHSQIGFDYIYDLDTLKAEDGGPLSSIHCTTELVEQLNPPDRRGCGRSFAFVLTAKEVFNRLKQSGLKESFEGKIKCYNCHSAEGYPCFAEALADEFEAAGYTRCRIYGYRGALSSKYDGVKGHKTSMGVFKEGDMEREERASAVRVLVYPREPKASSSTAS</sequence>
<dbReference type="Proteomes" id="UP001156670">
    <property type="component" value="Unassembled WGS sequence"/>
</dbReference>
<dbReference type="EMBL" id="BSOB01000020">
    <property type="protein sequence ID" value="GLQ93590.1"/>
    <property type="molecule type" value="Genomic_DNA"/>
</dbReference>
<protein>
    <recommendedName>
        <fullName evidence="3">RES domain-containing protein</fullName>
    </recommendedName>
</protein>
<evidence type="ECO:0008006" key="3">
    <source>
        <dbReference type="Google" id="ProtNLM"/>
    </source>
</evidence>
<comment type="caution">
    <text evidence="1">The sequence shown here is derived from an EMBL/GenBank/DDBJ whole genome shotgun (WGS) entry which is preliminary data.</text>
</comment>
<evidence type="ECO:0000313" key="2">
    <source>
        <dbReference type="Proteomes" id="UP001156670"/>
    </source>
</evidence>
<keyword evidence="2" id="KW-1185">Reference proteome</keyword>
<reference evidence="2" key="1">
    <citation type="journal article" date="2019" name="Int. J. Syst. Evol. Microbiol.">
        <title>The Global Catalogue of Microorganisms (GCM) 10K type strain sequencing project: providing services to taxonomists for standard genome sequencing and annotation.</title>
        <authorList>
            <consortium name="The Broad Institute Genomics Platform"/>
            <consortium name="The Broad Institute Genome Sequencing Center for Infectious Disease"/>
            <person name="Wu L."/>
            <person name="Ma J."/>
        </authorList>
    </citation>
    <scope>NUCLEOTIDE SEQUENCE [LARGE SCALE GENOMIC DNA]</scope>
    <source>
        <strain evidence="2">NBRC 111980</strain>
    </source>
</reference>
<proteinExistence type="predicted"/>
<accession>A0ABQ5XPE3</accession>
<gene>
    <name evidence="1" type="ORF">GCM10007901_25410</name>
</gene>